<evidence type="ECO:0000313" key="2">
    <source>
        <dbReference type="EMBL" id="SCF40945.1"/>
    </source>
</evidence>
<keyword evidence="3" id="KW-1185">Reference proteome</keyword>
<gene>
    <name evidence="2" type="ORF">GA0070563_111225</name>
</gene>
<keyword evidence="1" id="KW-0472">Membrane</keyword>
<keyword evidence="1" id="KW-1133">Transmembrane helix</keyword>
<protein>
    <submittedName>
        <fullName evidence="2">Uncharacterized protein</fullName>
    </submittedName>
</protein>
<feature type="transmembrane region" description="Helical" evidence="1">
    <location>
        <begin position="34"/>
        <end position="52"/>
    </location>
</feature>
<sequence>MGYRRRDARPRLALWMLVALGDVVLLLVSAGLPVLLVTVGVVAATVAGVAAWRLTRRATVAREDAMPARAVNPRLVDARRV</sequence>
<dbReference type="EMBL" id="FMCT01000011">
    <property type="protein sequence ID" value="SCF40945.1"/>
    <property type="molecule type" value="Genomic_DNA"/>
</dbReference>
<name>A0A1C5A6W6_9ACTN</name>
<keyword evidence="1" id="KW-0812">Transmembrane</keyword>
<dbReference type="Proteomes" id="UP000183585">
    <property type="component" value="Unassembled WGS sequence"/>
</dbReference>
<reference evidence="3" key="1">
    <citation type="submission" date="2016-06" db="EMBL/GenBank/DDBJ databases">
        <authorList>
            <person name="Varghese N."/>
            <person name="Submissions Spin"/>
        </authorList>
    </citation>
    <scope>NUCLEOTIDE SEQUENCE [LARGE SCALE GENOMIC DNA]</scope>
    <source>
        <strain evidence="3">DSM 43168</strain>
    </source>
</reference>
<evidence type="ECO:0000256" key="1">
    <source>
        <dbReference type="SAM" id="Phobius"/>
    </source>
</evidence>
<accession>A0A1C5A6W6</accession>
<organism evidence="2 3">
    <name type="scientific">Micromonospora carbonacea</name>
    <dbReference type="NCBI Taxonomy" id="47853"/>
    <lineage>
        <taxon>Bacteria</taxon>
        <taxon>Bacillati</taxon>
        <taxon>Actinomycetota</taxon>
        <taxon>Actinomycetes</taxon>
        <taxon>Micromonosporales</taxon>
        <taxon>Micromonosporaceae</taxon>
        <taxon>Micromonospora</taxon>
    </lineage>
</organism>
<dbReference type="RefSeq" id="WP_074476713.1">
    <property type="nucleotide sequence ID" value="NZ_FMCT01000011.1"/>
</dbReference>
<evidence type="ECO:0000313" key="3">
    <source>
        <dbReference type="Proteomes" id="UP000183585"/>
    </source>
</evidence>
<proteinExistence type="predicted"/>
<feature type="transmembrane region" description="Helical" evidence="1">
    <location>
        <begin position="12"/>
        <end position="28"/>
    </location>
</feature>
<dbReference type="AlphaFoldDB" id="A0A1C5A6W6"/>